<dbReference type="KEGG" id="lak:106151033"/>
<sequence>MPVGGSPHRSNRHRDLPECNGQPLLLLHQHKDHENGSINEGNNGDIENGHQNHLHVVTKRPLSRHSKLEAYLTALTILLFCACIVFIFIAFSKDGNWRQQDLGQASAAASSFDDVCITENCVKTAAALLESMDSSVDPCEDFFQYACGSWNKKNIIPEDKTGFNTFEKLHDELLVKLKALLEEPLKSGDAASIDQAKILYRSCMNLTEIDRLGKSPLQEVLKPFGGWPIADEAWSEGKFNLEATLGKLRRQFNLPVMIDSWIAADDKNSSIHILQIDQPVLGMPSREYYTESLYLEPYRKFMIEIAKLLGADGEDVIQSIEKVLSLEIMLANITIPQSQKHDTSANYNKFSIKELMRQVPGIKWMNYFENYLQLPFTQDEPVVVLALTYFRDLEKIVLKTDHRVLANYMLWRLVKLFVPELSKDFREQRNSYRKVIQGVVKEKVRWQKCVEYANERMGMAVGALFVREHFKKESKDTATEMINNIKAAFQDLLRETDWMDDVTKEYAIAKASAMNERIGYPEYILNNTELDNIYTGLDFKKDQYFKNLVKVEEFLATRIVNKLGKPVPLGIWEQDPAVVNAFYNPNKNDIVFPAGILQPRFYSSTFPKSLNYGGIGVVIGHEITHGFDDKGRQFDKNGNLKHWMDNQTINEFRKKADCMTEQYSQYKLEQINMNIDGKNTEGENIADNGGLKEAFRAYRSWVAKNGEEQRLPGLNLDHNQLFFLNYAQIWCGTMRDEEALHKIRTSVHSPGPIRVRVPLSNSLYFAEAYNCPVGSVMNPVHKCEVW</sequence>
<dbReference type="RefSeq" id="XP_013379562.1">
    <property type="nucleotide sequence ID" value="XM_013524108.1"/>
</dbReference>
<keyword evidence="7" id="KW-0472">Membrane</keyword>
<protein>
    <submittedName>
        <fullName evidence="11 12">Neprilysin-1 isoform X1</fullName>
    </submittedName>
</protein>
<comment type="cofactor">
    <cofactor evidence="1">
        <name>Zn(2+)</name>
        <dbReference type="ChEBI" id="CHEBI:29105"/>
    </cofactor>
</comment>
<dbReference type="GO" id="GO:0004222">
    <property type="term" value="F:metalloendopeptidase activity"/>
    <property type="evidence" value="ECO:0007669"/>
    <property type="project" value="InterPro"/>
</dbReference>
<dbReference type="SUPFAM" id="SSF55486">
    <property type="entry name" value="Metalloproteases ('zincins'), catalytic domain"/>
    <property type="match status" value="1"/>
</dbReference>
<evidence type="ECO:0000256" key="1">
    <source>
        <dbReference type="ARBA" id="ARBA00001947"/>
    </source>
</evidence>
<evidence type="ECO:0000256" key="4">
    <source>
        <dbReference type="ARBA" id="ARBA00022801"/>
    </source>
</evidence>
<dbReference type="Proteomes" id="UP000085678">
    <property type="component" value="Unplaced"/>
</dbReference>
<evidence type="ECO:0000256" key="5">
    <source>
        <dbReference type="ARBA" id="ARBA00022833"/>
    </source>
</evidence>
<feature type="domain" description="Peptidase M13 N-terminal" evidence="9">
    <location>
        <begin position="138"/>
        <end position="521"/>
    </location>
</feature>
<keyword evidence="6" id="KW-0482">Metalloprotease</keyword>
<dbReference type="Gene3D" id="1.10.1380.10">
    <property type="entry name" value="Neutral endopeptidase , domain2"/>
    <property type="match status" value="1"/>
</dbReference>
<evidence type="ECO:0000256" key="6">
    <source>
        <dbReference type="ARBA" id="ARBA00023049"/>
    </source>
</evidence>
<dbReference type="Pfam" id="PF01431">
    <property type="entry name" value="Peptidase_M13"/>
    <property type="match status" value="1"/>
</dbReference>
<dbReference type="InterPro" id="IPR024079">
    <property type="entry name" value="MetalloPept_cat_dom_sf"/>
</dbReference>
<evidence type="ECO:0000259" key="9">
    <source>
        <dbReference type="Pfam" id="PF05649"/>
    </source>
</evidence>
<name>A0A1S3H0A9_LINAN</name>
<dbReference type="GO" id="GO:0005886">
    <property type="term" value="C:plasma membrane"/>
    <property type="evidence" value="ECO:0007669"/>
    <property type="project" value="TreeGrafter"/>
</dbReference>
<dbReference type="InterPro" id="IPR018497">
    <property type="entry name" value="Peptidase_M13_C"/>
</dbReference>
<dbReference type="GO" id="GO:0016485">
    <property type="term" value="P:protein processing"/>
    <property type="evidence" value="ECO:0007669"/>
    <property type="project" value="TreeGrafter"/>
</dbReference>
<dbReference type="PANTHER" id="PTHR11733:SF241">
    <property type="entry name" value="GH26575P-RELATED"/>
    <property type="match status" value="1"/>
</dbReference>
<keyword evidence="4" id="KW-0378">Hydrolase</keyword>
<evidence type="ECO:0000256" key="3">
    <source>
        <dbReference type="ARBA" id="ARBA00022723"/>
    </source>
</evidence>
<accession>A0A1S3H0A9</accession>
<evidence type="ECO:0000259" key="8">
    <source>
        <dbReference type="Pfam" id="PF01431"/>
    </source>
</evidence>
<feature type="transmembrane region" description="Helical" evidence="7">
    <location>
        <begin position="70"/>
        <end position="91"/>
    </location>
</feature>
<gene>
    <name evidence="11 12 13" type="primary">LOC106151033</name>
</gene>
<evidence type="ECO:0000256" key="7">
    <source>
        <dbReference type="SAM" id="Phobius"/>
    </source>
</evidence>
<keyword evidence="7" id="KW-1133">Transmembrane helix</keyword>
<dbReference type="InterPro" id="IPR000718">
    <property type="entry name" value="Peptidase_M13"/>
</dbReference>
<feature type="domain" description="Peptidase M13 C-terminal" evidence="8">
    <location>
        <begin position="580"/>
        <end position="785"/>
    </location>
</feature>
<proteinExistence type="predicted"/>
<dbReference type="InterPro" id="IPR008753">
    <property type="entry name" value="Peptidase_M13_N"/>
</dbReference>
<dbReference type="PROSITE" id="PS51885">
    <property type="entry name" value="NEPRILYSIN"/>
    <property type="match status" value="1"/>
</dbReference>
<keyword evidence="5" id="KW-0862">Zinc</keyword>
<evidence type="ECO:0000256" key="2">
    <source>
        <dbReference type="ARBA" id="ARBA00022670"/>
    </source>
</evidence>
<dbReference type="Pfam" id="PF05649">
    <property type="entry name" value="Peptidase_M13_N"/>
    <property type="match status" value="1"/>
</dbReference>
<dbReference type="GO" id="GO:0046872">
    <property type="term" value="F:metal ion binding"/>
    <property type="evidence" value="ECO:0007669"/>
    <property type="project" value="UniProtKB-KW"/>
</dbReference>
<dbReference type="CDD" id="cd08662">
    <property type="entry name" value="M13"/>
    <property type="match status" value="1"/>
</dbReference>
<reference evidence="11 12" key="1">
    <citation type="submission" date="2025-04" db="UniProtKB">
        <authorList>
            <consortium name="RefSeq"/>
        </authorList>
    </citation>
    <scope>IDENTIFICATION</scope>
    <source>
        <tissue evidence="11 12">Gonads</tissue>
    </source>
</reference>
<dbReference type="RefSeq" id="XP_013379560.1">
    <property type="nucleotide sequence ID" value="XM_013524106.1"/>
</dbReference>
<dbReference type="PANTHER" id="PTHR11733">
    <property type="entry name" value="ZINC METALLOPROTEASE FAMILY M13 NEPRILYSIN-RELATED"/>
    <property type="match status" value="1"/>
</dbReference>
<keyword evidence="10" id="KW-1185">Reference proteome</keyword>
<dbReference type="Gene3D" id="3.40.390.10">
    <property type="entry name" value="Collagenase (Catalytic Domain)"/>
    <property type="match status" value="1"/>
</dbReference>
<organism evidence="10 11">
    <name type="scientific">Lingula anatina</name>
    <name type="common">Brachiopod</name>
    <name type="synonym">Lingula unguis</name>
    <dbReference type="NCBI Taxonomy" id="7574"/>
    <lineage>
        <taxon>Eukaryota</taxon>
        <taxon>Metazoa</taxon>
        <taxon>Spiralia</taxon>
        <taxon>Lophotrochozoa</taxon>
        <taxon>Brachiopoda</taxon>
        <taxon>Linguliformea</taxon>
        <taxon>Lingulata</taxon>
        <taxon>Lingulida</taxon>
        <taxon>Linguloidea</taxon>
        <taxon>Lingulidae</taxon>
        <taxon>Lingula</taxon>
    </lineage>
</organism>
<dbReference type="OrthoDB" id="6475849at2759"/>
<keyword evidence="2" id="KW-0645">Protease</keyword>
<dbReference type="AlphaFoldDB" id="A0A1S3H0A9"/>
<dbReference type="RefSeq" id="XP_013379561.1">
    <property type="nucleotide sequence ID" value="XM_013524107.1"/>
</dbReference>
<dbReference type="InterPro" id="IPR042089">
    <property type="entry name" value="Peptidase_M13_dom_2"/>
</dbReference>
<keyword evidence="7" id="KW-0812">Transmembrane</keyword>
<dbReference type="PRINTS" id="PR00786">
    <property type="entry name" value="NEPRILYSIN"/>
</dbReference>
<evidence type="ECO:0000313" key="12">
    <source>
        <dbReference type="RefSeq" id="XP_013379561.1"/>
    </source>
</evidence>
<keyword evidence="3" id="KW-0479">Metal-binding</keyword>
<evidence type="ECO:0000313" key="10">
    <source>
        <dbReference type="Proteomes" id="UP000085678"/>
    </source>
</evidence>
<evidence type="ECO:0000313" key="13">
    <source>
        <dbReference type="RefSeq" id="XP_013379562.1"/>
    </source>
</evidence>
<dbReference type="GeneID" id="106151033"/>
<evidence type="ECO:0000313" key="11">
    <source>
        <dbReference type="RefSeq" id="XP_013379560.1"/>
    </source>
</evidence>